<comment type="subcellular location">
    <subcellularLocation>
        <location evidence="1 6">Cell membrane</location>
        <topology evidence="1 6">Multi-pass membrane protein</topology>
    </subcellularLocation>
</comment>
<name>A0A1R1BZE3_PAEAM</name>
<keyword evidence="3 6" id="KW-0812">Transmembrane</keyword>
<feature type="transmembrane region" description="Helical" evidence="6">
    <location>
        <begin position="109"/>
        <end position="131"/>
    </location>
</feature>
<comment type="similarity">
    <text evidence="6">Belongs to the ABC-4 integral membrane protein family.</text>
</comment>
<dbReference type="PIRSF" id="PIRSF018968">
    <property type="entry name" value="ABC_permease_BceB"/>
    <property type="match status" value="1"/>
</dbReference>
<organism evidence="8 9">
    <name type="scientific">Paenibacillus amylolyticus</name>
    <dbReference type="NCBI Taxonomy" id="1451"/>
    <lineage>
        <taxon>Bacteria</taxon>
        <taxon>Bacillati</taxon>
        <taxon>Bacillota</taxon>
        <taxon>Bacilli</taxon>
        <taxon>Bacillales</taxon>
        <taxon>Paenibacillaceae</taxon>
        <taxon>Paenibacillus</taxon>
    </lineage>
</organism>
<evidence type="ECO:0000313" key="9">
    <source>
        <dbReference type="Proteomes" id="UP000187134"/>
    </source>
</evidence>
<evidence type="ECO:0000313" key="8">
    <source>
        <dbReference type="EMBL" id="OMF15195.1"/>
    </source>
</evidence>
<dbReference type="InterPro" id="IPR052536">
    <property type="entry name" value="ABC-4_Integral_Memb_Prot"/>
</dbReference>
<evidence type="ECO:0000256" key="6">
    <source>
        <dbReference type="PIRNR" id="PIRNR018968"/>
    </source>
</evidence>
<feature type="transmembrane region" description="Helical" evidence="6">
    <location>
        <begin position="223"/>
        <end position="246"/>
    </location>
</feature>
<proteinExistence type="inferred from homology"/>
<dbReference type="AlphaFoldDB" id="A0A1R1BZE3"/>
<feature type="transmembrane region" description="Helical" evidence="6">
    <location>
        <begin position="618"/>
        <end position="640"/>
    </location>
</feature>
<feature type="transmembrane region" description="Helical" evidence="6">
    <location>
        <begin position="151"/>
        <end position="174"/>
    </location>
</feature>
<keyword evidence="5 6" id="KW-0472">Membrane</keyword>
<dbReference type="PANTHER" id="PTHR46795:SF1">
    <property type="entry name" value="ABC TRANSPORTER PERMEASE PROTEIN"/>
    <property type="match status" value="1"/>
</dbReference>
<dbReference type="Pfam" id="PF02687">
    <property type="entry name" value="FtsX"/>
    <property type="match status" value="1"/>
</dbReference>
<evidence type="ECO:0000256" key="4">
    <source>
        <dbReference type="ARBA" id="ARBA00022989"/>
    </source>
</evidence>
<feature type="transmembrane region" description="Helical" evidence="6">
    <location>
        <begin position="278"/>
        <end position="299"/>
    </location>
</feature>
<dbReference type="RefSeq" id="WP_076331457.1">
    <property type="nucleotide sequence ID" value="NZ_MRTJ01000002.1"/>
</dbReference>
<dbReference type="InterPro" id="IPR027022">
    <property type="entry name" value="ABC_permease_BceB-typ"/>
</dbReference>
<feature type="domain" description="ABC3 transporter permease C-terminal" evidence="7">
    <location>
        <begin position="60"/>
        <end position="174"/>
    </location>
</feature>
<evidence type="ECO:0000259" key="7">
    <source>
        <dbReference type="Pfam" id="PF02687"/>
    </source>
</evidence>
<dbReference type="CDD" id="cd06261">
    <property type="entry name" value="TM_PBP2"/>
    <property type="match status" value="1"/>
</dbReference>
<feature type="transmembrane region" description="Helical" evidence="6">
    <location>
        <begin position="587"/>
        <end position="606"/>
    </location>
</feature>
<keyword evidence="2 6" id="KW-1003">Cell membrane</keyword>
<evidence type="ECO:0000256" key="5">
    <source>
        <dbReference type="ARBA" id="ARBA00023136"/>
    </source>
</evidence>
<dbReference type="EMBL" id="MRTJ01000002">
    <property type="protein sequence ID" value="OMF15195.1"/>
    <property type="molecule type" value="Genomic_DNA"/>
</dbReference>
<reference evidence="8 9" key="1">
    <citation type="submission" date="2016-11" db="EMBL/GenBank/DDBJ databases">
        <title>Paenibacillus species isolates.</title>
        <authorList>
            <person name="Beno S.M."/>
        </authorList>
    </citation>
    <scope>NUCLEOTIDE SEQUENCE [LARGE SCALE GENOMIC DNA]</scope>
    <source>
        <strain evidence="8 9">FSL H8-0246</strain>
    </source>
</reference>
<feature type="transmembrane region" description="Helical" evidence="6">
    <location>
        <begin position="20"/>
        <end position="40"/>
    </location>
</feature>
<dbReference type="InterPro" id="IPR000515">
    <property type="entry name" value="MetI-like"/>
</dbReference>
<dbReference type="GO" id="GO:0005886">
    <property type="term" value="C:plasma membrane"/>
    <property type="evidence" value="ECO:0007669"/>
    <property type="project" value="UniProtKB-SubCell"/>
</dbReference>
<evidence type="ECO:0000256" key="2">
    <source>
        <dbReference type="ARBA" id="ARBA00022475"/>
    </source>
</evidence>
<evidence type="ECO:0000256" key="1">
    <source>
        <dbReference type="ARBA" id="ARBA00004651"/>
    </source>
</evidence>
<dbReference type="PANTHER" id="PTHR46795">
    <property type="entry name" value="ABC TRANSPORTER PERMEASE-RELATED-RELATED"/>
    <property type="match status" value="1"/>
</dbReference>
<accession>A0A1R1BZE3</accession>
<feature type="transmembrane region" description="Helical" evidence="6">
    <location>
        <begin position="60"/>
        <end position="80"/>
    </location>
</feature>
<sequence length="653" mass="73748">MSFPQFAFNNIRRNGRAYIAFFLSSVFMVMIFFAYAVFIYHPYVKELPMGDTTATGMQVASIIVYVFAFFFVMYSISAFLKSRNKEFGILTILGAEPAQIRRLVILENMLIGCLSIIAGIGGGMLLSKLFLMLTTRFIGMDDLPFYFPIKAILITIGAFLLLFFCISLFTLVFIGNKRTLELLTGTNKPKKEPKASWFFSLLGFALLTVGFVVLRSGLNGGTIMLAAVTGIAGTYFFYSQLSVLIIRLLKRNRKTVWHGTRLLWISEMSYKMKDNARMLFMVTVVIAIASMSAVVILSLDQENREQFTNNDFPVKYNVYTPSDQMDMSTIDSRLEAAGLDYQQVYLEYFWSDADQSAVSVMPLSHYNRFNTILGKKTFQLDSGSALFVDSRNEKDQDQIDRNRFRNYAEGDTLTLNLEAGSMQATVTATDVETRFATLIYSTAVVVLPDEKFEEITQQIQGNRLSGKVLYQIPAWGHAVPDRHSSEAMVSDQLLSSADTIRSDNVSSDENYSGFLTTRYGDFERYRQGTALFTFLGIFIGLIFSISSASFLYFRLHTDLEADGKMVHSLSKMGLSFDEMKRSSTVQIAILFFLPIGVAIIETLVVVKPFLTEFGITNYTVPVLTVFGAFLLAQTFYFFVIRSRYISSLRKMMV</sequence>
<comment type="caution">
    <text evidence="8">The sequence shown here is derived from an EMBL/GenBank/DDBJ whole genome shotgun (WGS) entry which is preliminary data.</text>
</comment>
<gene>
    <name evidence="8" type="ORF">BK131_09885</name>
</gene>
<dbReference type="GO" id="GO:0055085">
    <property type="term" value="P:transmembrane transport"/>
    <property type="evidence" value="ECO:0007669"/>
    <property type="project" value="UniProtKB-UniRule"/>
</dbReference>
<keyword evidence="6" id="KW-0813">Transport</keyword>
<evidence type="ECO:0000256" key="3">
    <source>
        <dbReference type="ARBA" id="ARBA00022692"/>
    </source>
</evidence>
<keyword evidence="4 6" id="KW-1133">Transmembrane helix</keyword>
<dbReference type="Proteomes" id="UP000187134">
    <property type="component" value="Unassembled WGS sequence"/>
</dbReference>
<feature type="transmembrane region" description="Helical" evidence="6">
    <location>
        <begin position="195"/>
        <end position="217"/>
    </location>
</feature>
<dbReference type="InterPro" id="IPR003838">
    <property type="entry name" value="ABC3_permease_C"/>
</dbReference>
<feature type="transmembrane region" description="Helical" evidence="6">
    <location>
        <begin position="531"/>
        <end position="555"/>
    </location>
</feature>
<protein>
    <recommendedName>
        <fullName evidence="7">ABC3 transporter permease C-terminal domain-containing protein</fullName>
    </recommendedName>
</protein>